<proteinExistence type="predicted"/>
<dbReference type="SUPFAM" id="SSF48371">
    <property type="entry name" value="ARM repeat"/>
    <property type="match status" value="1"/>
</dbReference>
<dbReference type="OrthoDB" id="2733362at2"/>
<evidence type="ECO:0008006" key="3">
    <source>
        <dbReference type="Google" id="ProtNLM"/>
    </source>
</evidence>
<dbReference type="AlphaFoldDB" id="A0A371PFY4"/>
<dbReference type="Gene3D" id="1.25.10.10">
    <property type="entry name" value="Leucine-rich Repeat Variant"/>
    <property type="match status" value="1"/>
</dbReference>
<dbReference type="InterPro" id="IPR016024">
    <property type="entry name" value="ARM-type_fold"/>
</dbReference>
<dbReference type="EMBL" id="QUBQ01000002">
    <property type="protein sequence ID" value="REK74785.1"/>
    <property type="molecule type" value="Genomic_DNA"/>
</dbReference>
<evidence type="ECO:0000313" key="1">
    <source>
        <dbReference type="EMBL" id="REK74785.1"/>
    </source>
</evidence>
<evidence type="ECO:0000313" key="2">
    <source>
        <dbReference type="Proteomes" id="UP000261905"/>
    </source>
</evidence>
<comment type="caution">
    <text evidence="1">The sequence shown here is derived from an EMBL/GenBank/DDBJ whole genome shotgun (WGS) entry which is preliminary data.</text>
</comment>
<name>A0A371PFY4_9BACL</name>
<dbReference type="InterPro" id="IPR011989">
    <property type="entry name" value="ARM-like"/>
</dbReference>
<accession>A0A371PFY4</accession>
<sequence length="207" mass="23677">MTIIDKLATLLNRKDEAPNQELARDIAEREDREAVREHIDHLSNQDKNIQSDCIKVLYEIGHLNPSLVAEYSNEFVALLDHRNNRLVWGAMTALDAIILENPEVIYAALEKIVDHTDKGSVITKDHGVNILIKLCSVQPYADHAFALLIEQLKRCPTNQLPMYAENAISIVNDQNKALFTKTLISRLDDIEKETKRKRVEKVIKKWS</sequence>
<dbReference type="Proteomes" id="UP000261905">
    <property type="component" value="Unassembled WGS sequence"/>
</dbReference>
<gene>
    <name evidence="1" type="ORF">DX130_14045</name>
</gene>
<organism evidence="1 2">
    <name type="scientific">Paenibacillus paeoniae</name>
    <dbReference type="NCBI Taxonomy" id="2292705"/>
    <lineage>
        <taxon>Bacteria</taxon>
        <taxon>Bacillati</taxon>
        <taxon>Bacillota</taxon>
        <taxon>Bacilli</taxon>
        <taxon>Bacillales</taxon>
        <taxon>Paenibacillaceae</taxon>
        <taxon>Paenibacillus</taxon>
    </lineage>
</organism>
<reference evidence="1 2" key="1">
    <citation type="submission" date="2018-08" db="EMBL/GenBank/DDBJ databases">
        <title>Paenibacillus sp. M4BSY-1, whole genome shotgun sequence.</title>
        <authorList>
            <person name="Tuo L."/>
        </authorList>
    </citation>
    <scope>NUCLEOTIDE SEQUENCE [LARGE SCALE GENOMIC DNA]</scope>
    <source>
        <strain evidence="1 2">M4BSY-1</strain>
    </source>
</reference>
<protein>
    <recommendedName>
        <fullName evidence="3">HEAT repeat domain-containing protein</fullName>
    </recommendedName>
</protein>
<dbReference type="RefSeq" id="WP_116046408.1">
    <property type="nucleotide sequence ID" value="NZ_QUBQ01000002.1"/>
</dbReference>
<keyword evidence="2" id="KW-1185">Reference proteome</keyword>